<dbReference type="GO" id="GO:0003677">
    <property type="term" value="F:DNA binding"/>
    <property type="evidence" value="ECO:0007669"/>
    <property type="project" value="InterPro"/>
</dbReference>
<evidence type="ECO:0000259" key="2">
    <source>
        <dbReference type="Pfam" id="PF20172"/>
    </source>
</evidence>
<feature type="domain" description="DUF6538" evidence="2">
    <location>
        <begin position="6"/>
        <end position="59"/>
    </location>
</feature>
<dbReference type="GO" id="GO:0015074">
    <property type="term" value="P:DNA integration"/>
    <property type="evidence" value="ECO:0007669"/>
    <property type="project" value="InterPro"/>
</dbReference>
<accession>A0A8K0Y0G2</accession>
<protein>
    <recommendedName>
        <fullName evidence="2">DUF6538 domain-containing protein</fullName>
    </recommendedName>
</protein>
<evidence type="ECO:0000313" key="4">
    <source>
        <dbReference type="Proteomes" id="UP000648908"/>
    </source>
</evidence>
<dbReference type="Proteomes" id="UP000648908">
    <property type="component" value="Unassembled WGS sequence"/>
</dbReference>
<comment type="caution">
    <text evidence="3">The sequence shown here is derived from an EMBL/GenBank/DDBJ whole genome shotgun (WGS) entry which is preliminary data.</text>
</comment>
<gene>
    <name evidence="3" type="ORF">JL811_07610</name>
</gene>
<dbReference type="SUPFAM" id="SSF56349">
    <property type="entry name" value="DNA breaking-rejoining enzymes"/>
    <property type="match status" value="1"/>
</dbReference>
<dbReference type="InterPro" id="IPR046668">
    <property type="entry name" value="DUF6538"/>
</dbReference>
<evidence type="ECO:0000313" key="3">
    <source>
        <dbReference type="EMBL" id="MBL4917088.1"/>
    </source>
</evidence>
<name>A0A8K0Y0G2_9RHOB</name>
<organism evidence="3 4">
    <name type="scientific">Szabonella alba</name>
    <dbReference type="NCBI Taxonomy" id="2804194"/>
    <lineage>
        <taxon>Bacteria</taxon>
        <taxon>Pseudomonadati</taxon>
        <taxon>Pseudomonadota</taxon>
        <taxon>Alphaproteobacteria</taxon>
        <taxon>Rhodobacterales</taxon>
        <taxon>Paracoccaceae</taxon>
        <taxon>Szabonella</taxon>
    </lineage>
</organism>
<proteinExistence type="predicted"/>
<dbReference type="InterPro" id="IPR013762">
    <property type="entry name" value="Integrase-like_cat_sf"/>
</dbReference>
<reference evidence="3" key="1">
    <citation type="submission" date="2021-01" db="EMBL/GenBank/DDBJ databases">
        <title>Tabrizicola alba sp. nov. a motile alkaliphilic bacterium isolated from a soda lake.</title>
        <authorList>
            <person name="Szuroczki S."/>
            <person name="Abbaszade G."/>
            <person name="Schumann P."/>
            <person name="Toth E."/>
        </authorList>
    </citation>
    <scope>NUCLEOTIDE SEQUENCE</scope>
    <source>
        <strain evidence="3">DMG-N-6</strain>
    </source>
</reference>
<keyword evidence="1" id="KW-0233">DNA recombination</keyword>
<dbReference type="Pfam" id="PF20172">
    <property type="entry name" value="DUF6538"/>
    <property type="match status" value="1"/>
</dbReference>
<dbReference type="RefSeq" id="WP_202687926.1">
    <property type="nucleotide sequence ID" value="NZ_JAESVN010000003.1"/>
</dbReference>
<dbReference type="EMBL" id="JAESVN010000003">
    <property type="protein sequence ID" value="MBL4917088.1"/>
    <property type="molecule type" value="Genomic_DNA"/>
</dbReference>
<dbReference type="GO" id="GO:0006310">
    <property type="term" value="P:DNA recombination"/>
    <property type="evidence" value="ECO:0007669"/>
    <property type="project" value="UniProtKB-KW"/>
</dbReference>
<evidence type="ECO:0000256" key="1">
    <source>
        <dbReference type="ARBA" id="ARBA00023172"/>
    </source>
</evidence>
<dbReference type="InterPro" id="IPR011010">
    <property type="entry name" value="DNA_brk_join_enz"/>
</dbReference>
<dbReference type="Gene3D" id="1.10.443.10">
    <property type="entry name" value="Intergrase catalytic core"/>
    <property type="match status" value="1"/>
</dbReference>
<keyword evidence="4" id="KW-1185">Reference proteome</keyword>
<dbReference type="AlphaFoldDB" id="A0A8K0Y0G2"/>
<sequence length="632" mass="70576">MAAHPHLMRRGTVYYWRRRFLRFSTGNIDLQVSLRTTERLPAVKLARKLSAESDRLMDAVAMNRISAQEAVRYLKSVAAREVDRLAKLQTVSAMSYGSGAAEEDERHDWAYRTAFRLLAQHGVNVALTGSVKEALICEGRSERDLETLDYVLDFQRRILLSEPDARKRAAEFESVAGRAAEGAYERQQLLQLTIEARARVSDCLKTPPARTMAEQILSDEALTSAVYPGAVAKSPVPSPQPAAAGHTAVVSAKPAETPAAANDPGIDPAIDAVIERLIELKRHDDLGLEEKTAAQYRGFATLLQRVTGKTDIRTLVQSDAAHFNSVLLKLPKTFGKSPKDKLDPIPLILERAKALPPETVGLSVATRNRYFDHFGALVTAARNEGFDLDPRLVPGKFRRKETTRARDKKRSFTTEELQRLFLHPFWAPDDPSVRPRLTYTQRRKTGLFWVPIISAYTGLRREEIAGFSPENFHKVGNIWYLDIVGTDLRRIKTASSQRRIPLHPDLVALGLPQFMEAAKKKGQALAFPDLREPASNILGRKVGRHMEAVIKEIWGNAGQGLSLHSMRHYVQNILDNDPMVGDKLARDIMGHEGHDVHSRSYGTASPLERLQAGIERLPSVFPVERDGKRRAA</sequence>